<reference evidence="2" key="1">
    <citation type="journal article" date="2014" name="Front. Microbiol.">
        <title>High frequency of phylogenetically diverse reductive dehalogenase-homologous genes in deep subseafloor sedimentary metagenomes.</title>
        <authorList>
            <person name="Kawai M."/>
            <person name="Futagami T."/>
            <person name="Toyoda A."/>
            <person name="Takaki Y."/>
            <person name="Nishi S."/>
            <person name="Hori S."/>
            <person name="Arai W."/>
            <person name="Tsubouchi T."/>
            <person name="Morono Y."/>
            <person name="Uchiyama I."/>
            <person name="Ito T."/>
            <person name="Fujiyama A."/>
            <person name="Inagaki F."/>
            <person name="Takami H."/>
        </authorList>
    </citation>
    <scope>NUCLEOTIDE SEQUENCE</scope>
    <source>
        <strain evidence="2">Expedition CK06-06</strain>
    </source>
</reference>
<organism evidence="2">
    <name type="scientific">marine sediment metagenome</name>
    <dbReference type="NCBI Taxonomy" id="412755"/>
    <lineage>
        <taxon>unclassified sequences</taxon>
        <taxon>metagenomes</taxon>
        <taxon>ecological metagenomes</taxon>
    </lineage>
</organism>
<proteinExistence type="predicted"/>
<feature type="region of interest" description="Disordered" evidence="1">
    <location>
        <begin position="1"/>
        <end position="33"/>
    </location>
</feature>
<feature type="non-terminal residue" evidence="2">
    <location>
        <position position="1"/>
    </location>
</feature>
<dbReference type="EMBL" id="BARS01049178">
    <property type="protein sequence ID" value="GAG30190.1"/>
    <property type="molecule type" value="Genomic_DNA"/>
</dbReference>
<sequence>TIDDERDEIEDLIESGELEEAGDMIDDLESERS</sequence>
<comment type="caution">
    <text evidence="2">The sequence shown here is derived from an EMBL/GenBank/DDBJ whole genome shotgun (WGS) entry which is preliminary data.</text>
</comment>
<evidence type="ECO:0000256" key="1">
    <source>
        <dbReference type="SAM" id="MobiDB-lite"/>
    </source>
</evidence>
<dbReference type="AlphaFoldDB" id="X0WHM8"/>
<evidence type="ECO:0000313" key="2">
    <source>
        <dbReference type="EMBL" id="GAG30190.1"/>
    </source>
</evidence>
<name>X0WHM8_9ZZZZ</name>
<accession>X0WHM8</accession>
<protein>
    <submittedName>
        <fullName evidence="2">Uncharacterized protein</fullName>
    </submittedName>
</protein>
<gene>
    <name evidence="2" type="ORF">S01H1_73585</name>
</gene>